<name>A0ABN1AC35_9ACTN</name>
<organism evidence="1 2">
    <name type="scientific">Streptomyces stramineus</name>
    <dbReference type="NCBI Taxonomy" id="173861"/>
    <lineage>
        <taxon>Bacteria</taxon>
        <taxon>Bacillati</taxon>
        <taxon>Actinomycetota</taxon>
        <taxon>Actinomycetes</taxon>
        <taxon>Kitasatosporales</taxon>
        <taxon>Streptomycetaceae</taxon>
        <taxon>Streptomyces</taxon>
    </lineage>
</organism>
<evidence type="ECO:0000313" key="1">
    <source>
        <dbReference type="EMBL" id="GAA0472766.1"/>
    </source>
</evidence>
<sequence>MDLFELRLGMYATGPDARALADRARRLLDEHAASEASPVTAWALSLVGGGRPAGPEGEGEPTVAGLYEELPEQWRVEHPGQEPGERTVTELRVGVLGDTGQLRELLDALTALACPDPVHPGPCPVPWSAGFSEPLDEESRARLESRYGHLRG</sequence>
<accession>A0ABN1AC35</accession>
<comment type="caution">
    <text evidence="1">The sequence shown here is derived from an EMBL/GenBank/DDBJ whole genome shotgun (WGS) entry which is preliminary data.</text>
</comment>
<gene>
    <name evidence="1" type="ORF">GCM10009544_38480</name>
</gene>
<evidence type="ECO:0000313" key="2">
    <source>
        <dbReference type="Proteomes" id="UP001499895"/>
    </source>
</evidence>
<dbReference type="Proteomes" id="UP001499895">
    <property type="component" value="Unassembled WGS sequence"/>
</dbReference>
<dbReference type="EMBL" id="BAAAHB010000042">
    <property type="protein sequence ID" value="GAA0472766.1"/>
    <property type="molecule type" value="Genomic_DNA"/>
</dbReference>
<dbReference type="RefSeq" id="WP_344092266.1">
    <property type="nucleotide sequence ID" value="NZ_BAAAHB010000042.1"/>
</dbReference>
<reference evidence="1 2" key="1">
    <citation type="journal article" date="2019" name="Int. J. Syst. Evol. Microbiol.">
        <title>The Global Catalogue of Microorganisms (GCM) 10K type strain sequencing project: providing services to taxonomists for standard genome sequencing and annotation.</title>
        <authorList>
            <consortium name="The Broad Institute Genomics Platform"/>
            <consortium name="The Broad Institute Genome Sequencing Center for Infectious Disease"/>
            <person name="Wu L."/>
            <person name="Ma J."/>
        </authorList>
    </citation>
    <scope>NUCLEOTIDE SEQUENCE [LARGE SCALE GENOMIC DNA]</scope>
    <source>
        <strain evidence="1 2">JCM 10649</strain>
    </source>
</reference>
<keyword evidence="2" id="KW-1185">Reference proteome</keyword>
<proteinExistence type="predicted"/>
<protein>
    <submittedName>
        <fullName evidence="1">Uncharacterized protein</fullName>
    </submittedName>
</protein>